<dbReference type="InterPro" id="IPR002347">
    <property type="entry name" value="SDR_fam"/>
</dbReference>
<comment type="similarity">
    <text evidence="1">Belongs to the short-chain dehydrogenases/reductases (SDR) family.</text>
</comment>
<reference evidence="3" key="1">
    <citation type="submission" date="2010-03" db="EMBL/GenBank/DDBJ databases">
        <title>The genome sequence of Synergistetes sp. SGP1.</title>
        <authorList>
            <consortium name="metaHIT consortium -- http://www.metahit.eu/"/>
            <person name="Pajon A."/>
            <person name="Turner K."/>
            <person name="Parkhill J."/>
            <person name="Wade W."/>
            <person name="Vartoukian S."/>
        </authorList>
    </citation>
    <scope>NUCLEOTIDE SEQUENCE [LARGE SCALE GENOMIC DNA]</scope>
    <source>
        <strain evidence="3">SGP1</strain>
    </source>
</reference>
<dbReference type="Pfam" id="PF13561">
    <property type="entry name" value="adh_short_C2"/>
    <property type="match status" value="1"/>
</dbReference>
<dbReference type="KEGG" id="sbr:SY1_02260"/>
<dbReference type="AlphaFoldDB" id="A0AB94IVI2"/>
<dbReference type="PANTHER" id="PTHR42760">
    <property type="entry name" value="SHORT-CHAIN DEHYDROGENASES/REDUCTASES FAMILY MEMBER"/>
    <property type="match status" value="1"/>
</dbReference>
<evidence type="ECO:0000313" key="3">
    <source>
        <dbReference type="Proteomes" id="UP000008957"/>
    </source>
</evidence>
<dbReference type="Gene3D" id="3.40.50.720">
    <property type="entry name" value="NAD(P)-binding Rossmann-like Domain"/>
    <property type="match status" value="1"/>
</dbReference>
<protein>
    <submittedName>
        <fullName evidence="2">Dehydrogenases with different specificities (Related to short-chain alcohol dehydrogenases)</fullName>
        <ecNumber evidence="2">1.1.1.100</ecNumber>
    </submittedName>
</protein>
<keyword evidence="3" id="KW-1185">Reference proteome</keyword>
<sequence>MARYEELEGRRVMVTGAASGIGLATACRFAEEGARVFVVDYNAEALEETRKAHPEFAGFSPADVSREEDVAAAFRQMDRELGGIDVLISNAGISVRNGVLDVSYSQWNRTMGINLGGMFLCAREAGRRMKEQGGGVILMTASTNGTEGHRWYADYNASKAGVILLTKTMALELAPVVRVNCVCPGYVLTPMQRAEYTDEMLAKVNEGIPMKRHAEPEEIASLYAFLASDDARYITGADVRIDGGETAGLY</sequence>
<dbReference type="InterPro" id="IPR036291">
    <property type="entry name" value="NAD(P)-bd_dom_sf"/>
</dbReference>
<dbReference type="FunFam" id="3.40.50.720:FF:000084">
    <property type="entry name" value="Short-chain dehydrogenase reductase"/>
    <property type="match status" value="1"/>
</dbReference>
<dbReference type="RefSeq" id="WP_015555899.1">
    <property type="nucleotide sequence ID" value="NC_021038.1"/>
</dbReference>
<dbReference type="CDD" id="cd05233">
    <property type="entry name" value="SDR_c"/>
    <property type="match status" value="1"/>
</dbReference>
<name>A0AB94IVI2_9BACT</name>
<dbReference type="Proteomes" id="UP000008957">
    <property type="component" value="Chromosome"/>
</dbReference>
<dbReference type="NCBIfam" id="NF005559">
    <property type="entry name" value="PRK07231.1"/>
    <property type="match status" value="1"/>
</dbReference>
<dbReference type="GO" id="GO:0004316">
    <property type="term" value="F:3-oxoacyl-[acyl-carrier-protein] reductase (NADPH) activity"/>
    <property type="evidence" value="ECO:0007669"/>
    <property type="project" value="UniProtKB-EC"/>
</dbReference>
<dbReference type="PROSITE" id="PS00061">
    <property type="entry name" value="ADH_SHORT"/>
    <property type="match status" value="1"/>
</dbReference>
<organism evidence="2 3">
    <name type="scientific">Fretibacterium fastidiosum</name>
    <dbReference type="NCBI Taxonomy" id="651822"/>
    <lineage>
        <taxon>Bacteria</taxon>
        <taxon>Thermotogati</taxon>
        <taxon>Synergistota</taxon>
        <taxon>Synergistia</taxon>
        <taxon>Synergistales</taxon>
        <taxon>Aminobacteriaceae</taxon>
        <taxon>Fretibacterium</taxon>
    </lineage>
</organism>
<gene>
    <name evidence="2" type="ORF">SY1_02260</name>
</gene>
<dbReference type="PRINTS" id="PR00080">
    <property type="entry name" value="SDRFAMILY"/>
</dbReference>
<proteinExistence type="inferred from homology"/>
<dbReference type="EC" id="1.1.1.100" evidence="2"/>
<evidence type="ECO:0000313" key="2">
    <source>
        <dbReference type="EMBL" id="CBL27752.1"/>
    </source>
</evidence>
<dbReference type="PROSITE" id="PS51257">
    <property type="entry name" value="PROKAR_LIPOPROTEIN"/>
    <property type="match status" value="1"/>
</dbReference>
<evidence type="ECO:0000256" key="1">
    <source>
        <dbReference type="ARBA" id="ARBA00006484"/>
    </source>
</evidence>
<reference evidence="2 3" key="2">
    <citation type="submission" date="2010-03" db="EMBL/GenBank/DDBJ databases">
        <authorList>
            <person name="Pajon A."/>
        </authorList>
    </citation>
    <scope>NUCLEOTIDE SEQUENCE [LARGE SCALE GENOMIC DNA]</scope>
    <source>
        <strain evidence="2 3">SGP1</strain>
    </source>
</reference>
<keyword evidence="2" id="KW-0560">Oxidoreductase</keyword>
<dbReference type="EMBL" id="FP929056">
    <property type="protein sequence ID" value="CBL27752.1"/>
    <property type="molecule type" value="Genomic_DNA"/>
</dbReference>
<dbReference type="SUPFAM" id="SSF51735">
    <property type="entry name" value="NAD(P)-binding Rossmann-fold domains"/>
    <property type="match status" value="1"/>
</dbReference>
<dbReference type="PRINTS" id="PR00081">
    <property type="entry name" value="GDHRDH"/>
</dbReference>
<dbReference type="InterPro" id="IPR020904">
    <property type="entry name" value="Sc_DH/Rdtase_CS"/>
</dbReference>
<accession>A0AB94IVI2</accession>